<dbReference type="Proteomes" id="UP000252023">
    <property type="component" value="Chromosome"/>
</dbReference>
<protein>
    <submittedName>
        <fullName evidence="8">Putative sulfate exporter family transporter</fullName>
    </submittedName>
</protein>
<dbReference type="GO" id="GO:0005886">
    <property type="term" value="C:plasma membrane"/>
    <property type="evidence" value="ECO:0007669"/>
    <property type="project" value="UniProtKB-SubCell"/>
</dbReference>
<dbReference type="KEGG" id="pars:DRW48_00935"/>
<evidence type="ECO:0000256" key="1">
    <source>
        <dbReference type="ARBA" id="ARBA00004651"/>
    </source>
</evidence>
<gene>
    <name evidence="8" type="ORF">DRW48_00935</name>
</gene>
<keyword evidence="9" id="KW-1185">Reference proteome</keyword>
<organism evidence="8 9">
    <name type="scientific">Paracoccus suum</name>
    <dbReference type="NCBI Taxonomy" id="2259340"/>
    <lineage>
        <taxon>Bacteria</taxon>
        <taxon>Pseudomonadati</taxon>
        <taxon>Pseudomonadota</taxon>
        <taxon>Alphaproteobacteria</taxon>
        <taxon>Rhodobacterales</taxon>
        <taxon>Paracoccaceae</taxon>
        <taxon>Paracoccus</taxon>
    </lineage>
</organism>
<dbReference type="PANTHER" id="PTHR30106">
    <property type="entry name" value="INNER MEMBRANE PROTEIN YEIH-RELATED"/>
    <property type="match status" value="1"/>
</dbReference>
<feature type="transmembrane region" description="Helical" evidence="7">
    <location>
        <begin position="12"/>
        <end position="34"/>
    </location>
</feature>
<evidence type="ECO:0000256" key="2">
    <source>
        <dbReference type="ARBA" id="ARBA00007977"/>
    </source>
</evidence>
<accession>A0A344PNL8</accession>
<evidence type="ECO:0000256" key="4">
    <source>
        <dbReference type="ARBA" id="ARBA00022692"/>
    </source>
</evidence>
<comment type="similarity">
    <text evidence="2">Belongs to the UPF0324 family.</text>
</comment>
<name>A0A344PNL8_9RHOB</name>
<dbReference type="RefSeq" id="WP_114077261.1">
    <property type="nucleotide sequence ID" value="NZ_CP030918.1"/>
</dbReference>
<feature type="transmembrane region" description="Helical" evidence="7">
    <location>
        <begin position="159"/>
        <end position="181"/>
    </location>
</feature>
<keyword evidence="5 7" id="KW-1133">Transmembrane helix</keyword>
<feature type="transmembrane region" description="Helical" evidence="7">
    <location>
        <begin position="225"/>
        <end position="242"/>
    </location>
</feature>
<keyword evidence="4 7" id="KW-0812">Transmembrane</keyword>
<feature type="transmembrane region" description="Helical" evidence="7">
    <location>
        <begin position="40"/>
        <end position="60"/>
    </location>
</feature>
<evidence type="ECO:0000256" key="6">
    <source>
        <dbReference type="ARBA" id="ARBA00023136"/>
    </source>
</evidence>
<dbReference type="AlphaFoldDB" id="A0A344PNL8"/>
<comment type="subcellular location">
    <subcellularLocation>
        <location evidence="1">Cell membrane</location>
        <topology evidence="1">Multi-pass membrane protein</topology>
    </subcellularLocation>
</comment>
<keyword evidence="3" id="KW-1003">Cell membrane</keyword>
<evidence type="ECO:0000256" key="5">
    <source>
        <dbReference type="ARBA" id="ARBA00022989"/>
    </source>
</evidence>
<evidence type="ECO:0000256" key="7">
    <source>
        <dbReference type="SAM" id="Phobius"/>
    </source>
</evidence>
<dbReference type="EMBL" id="CP030918">
    <property type="protein sequence ID" value="AXC50973.1"/>
    <property type="molecule type" value="Genomic_DNA"/>
</dbReference>
<evidence type="ECO:0000256" key="3">
    <source>
        <dbReference type="ARBA" id="ARBA00022475"/>
    </source>
</evidence>
<feature type="transmembrane region" description="Helical" evidence="7">
    <location>
        <begin position="80"/>
        <end position="113"/>
    </location>
</feature>
<dbReference type="Pfam" id="PF03601">
    <property type="entry name" value="Cons_hypoth698"/>
    <property type="match status" value="1"/>
</dbReference>
<evidence type="ECO:0000313" key="9">
    <source>
        <dbReference type="Proteomes" id="UP000252023"/>
    </source>
</evidence>
<dbReference type="OrthoDB" id="5393513at2"/>
<feature type="transmembrane region" description="Helical" evidence="7">
    <location>
        <begin position="312"/>
        <end position="331"/>
    </location>
</feature>
<proteinExistence type="inferred from homology"/>
<feature type="transmembrane region" description="Helical" evidence="7">
    <location>
        <begin position="133"/>
        <end position="152"/>
    </location>
</feature>
<feature type="transmembrane region" description="Helical" evidence="7">
    <location>
        <begin position="254"/>
        <end position="274"/>
    </location>
</feature>
<dbReference type="PANTHER" id="PTHR30106:SF2">
    <property type="entry name" value="UPF0324 INNER MEMBRANE PROTEIN YEIH"/>
    <property type="match status" value="1"/>
</dbReference>
<reference evidence="9" key="1">
    <citation type="submission" date="2018-07" db="EMBL/GenBank/DDBJ databases">
        <title>Genome sequencing of Paracoccus sp. SC2-6.</title>
        <authorList>
            <person name="Heo J."/>
            <person name="Kim S.-J."/>
            <person name="Kwon S.-W."/>
        </authorList>
    </citation>
    <scope>NUCLEOTIDE SEQUENCE [LARGE SCALE GENOMIC DNA]</scope>
    <source>
        <strain evidence="9">SC2-6</strain>
    </source>
</reference>
<evidence type="ECO:0000313" key="8">
    <source>
        <dbReference type="EMBL" id="AXC50973.1"/>
    </source>
</evidence>
<keyword evidence="6 7" id="KW-0472">Membrane</keyword>
<feature type="transmembrane region" description="Helical" evidence="7">
    <location>
        <begin position="280"/>
        <end position="300"/>
    </location>
</feature>
<dbReference type="InterPro" id="IPR018383">
    <property type="entry name" value="UPF0324_pro"/>
</dbReference>
<sequence length="335" mass="34441">MSAANENILPATFWGGKVPGLALAGAIAAAALTLRSMTGIGALSPMLVAVFVGIAIRLLVAPGEQFTPGLRFATRPVLRLGIILLGAQVTLTAIISLGLAPLLVAGLTLAATYTAVVGVGRLIGVPLPLSQLIAAGTSVCGASAIVAANAVARGEEEDVGYAVACVTLFGTIAMLALPLLAPVLGLSTPQFGVWTGASIHEVAQVTAAAFQRGVESGQVGTLTKLIRVMLLAPLIITMTAFARTGRRTAAQAPFPWFVIWFLVLVGINSTGIVPDWTRPHLSLASAFCMVTGLAAMGLGMDLRQLRNRGLKPLMLGLFGLGFVTTVSLLLVKTVM</sequence>